<dbReference type="Proteomes" id="UP001152795">
    <property type="component" value="Unassembled WGS sequence"/>
</dbReference>
<dbReference type="Gene3D" id="2.60.120.290">
    <property type="entry name" value="Spermadhesin, CUB domain"/>
    <property type="match status" value="1"/>
</dbReference>
<dbReference type="InterPro" id="IPR035914">
    <property type="entry name" value="Sperma_CUB_dom_sf"/>
</dbReference>
<comment type="caution">
    <text evidence="1">The sequence shown here is derived from an EMBL/GenBank/DDBJ whole genome shotgun (WGS) entry which is preliminary data.</text>
</comment>
<dbReference type="EMBL" id="CACRXK020032958">
    <property type="protein sequence ID" value="CAB4043714.1"/>
    <property type="molecule type" value="Genomic_DNA"/>
</dbReference>
<dbReference type="AlphaFoldDB" id="A0A7D9KAP9"/>
<evidence type="ECO:0000313" key="1">
    <source>
        <dbReference type="EMBL" id="CAB4043714.1"/>
    </source>
</evidence>
<feature type="non-terminal residue" evidence="1">
    <location>
        <position position="64"/>
    </location>
</feature>
<sequence>MNIYDGSDDTAPILVSLCDKNATSGIRLRSTGNNMFIMLKSGKNSLNGGNMQFQADFKTTAPFS</sequence>
<organism evidence="1 2">
    <name type="scientific">Paramuricea clavata</name>
    <name type="common">Red gorgonian</name>
    <name type="synonym">Violescent sea-whip</name>
    <dbReference type="NCBI Taxonomy" id="317549"/>
    <lineage>
        <taxon>Eukaryota</taxon>
        <taxon>Metazoa</taxon>
        <taxon>Cnidaria</taxon>
        <taxon>Anthozoa</taxon>
        <taxon>Octocorallia</taxon>
        <taxon>Malacalcyonacea</taxon>
        <taxon>Plexauridae</taxon>
        <taxon>Paramuricea</taxon>
    </lineage>
</organism>
<name>A0A7D9KAP9_PARCT</name>
<dbReference type="OrthoDB" id="6155811at2759"/>
<reference evidence="1" key="1">
    <citation type="submission" date="2020-04" db="EMBL/GenBank/DDBJ databases">
        <authorList>
            <person name="Alioto T."/>
            <person name="Alioto T."/>
            <person name="Gomez Garrido J."/>
        </authorList>
    </citation>
    <scope>NUCLEOTIDE SEQUENCE</scope>
    <source>
        <strain evidence="1">A484AB</strain>
    </source>
</reference>
<protein>
    <submittedName>
        <fullName evidence="1">Uncharacterized protein</fullName>
    </submittedName>
</protein>
<keyword evidence="2" id="KW-1185">Reference proteome</keyword>
<gene>
    <name evidence="1" type="ORF">PACLA_8A020649</name>
</gene>
<dbReference type="SUPFAM" id="SSF49854">
    <property type="entry name" value="Spermadhesin, CUB domain"/>
    <property type="match status" value="1"/>
</dbReference>
<proteinExistence type="predicted"/>
<accession>A0A7D9KAP9</accession>
<evidence type="ECO:0000313" key="2">
    <source>
        <dbReference type="Proteomes" id="UP001152795"/>
    </source>
</evidence>